<gene>
    <name evidence="2" type="ORF">ACN38_g10796</name>
</gene>
<proteinExistence type="predicted"/>
<feature type="region of interest" description="Disordered" evidence="1">
    <location>
        <begin position="72"/>
        <end position="113"/>
    </location>
</feature>
<evidence type="ECO:0000313" key="2">
    <source>
        <dbReference type="EMBL" id="KOS38384.1"/>
    </source>
</evidence>
<name>A0A0M8NZU7_9EURO</name>
<accession>A0A0M8NZU7</accession>
<organism evidence="2 3">
    <name type="scientific">Penicillium nordicum</name>
    <dbReference type="NCBI Taxonomy" id="229535"/>
    <lineage>
        <taxon>Eukaryota</taxon>
        <taxon>Fungi</taxon>
        <taxon>Dikarya</taxon>
        <taxon>Ascomycota</taxon>
        <taxon>Pezizomycotina</taxon>
        <taxon>Eurotiomycetes</taxon>
        <taxon>Eurotiomycetidae</taxon>
        <taxon>Eurotiales</taxon>
        <taxon>Aspergillaceae</taxon>
        <taxon>Penicillium</taxon>
    </lineage>
</organism>
<reference evidence="2 3" key="1">
    <citation type="submission" date="2015-08" db="EMBL/GenBank/DDBJ databases">
        <title>Genome sequencing of Penicillium nordicum.</title>
        <authorList>
            <person name="Nguyen H.D."/>
            <person name="Seifert K.A."/>
        </authorList>
    </citation>
    <scope>NUCLEOTIDE SEQUENCE [LARGE SCALE GENOMIC DNA]</scope>
    <source>
        <strain evidence="2 3">DAOMC 185683</strain>
    </source>
</reference>
<evidence type="ECO:0000256" key="1">
    <source>
        <dbReference type="SAM" id="MobiDB-lite"/>
    </source>
</evidence>
<sequence>MDIKMICKSYSDYLDRLKKRVQVDKLDVSHKEEIEFLQTQIKHIQDRLADKKVVWDALTIPTANTKMEVKRESRQGTHLGDGSAHSISKPGTVDAFNETNDEPESYSNSQHMSQNSLTSLRSIYSENCRNLINETAEEFRQLMVQARTLKDMVCCKKKKKKKKEKKPFLSY</sequence>
<keyword evidence="3" id="KW-1185">Reference proteome</keyword>
<dbReference type="AlphaFoldDB" id="A0A0M8NZU7"/>
<dbReference type="STRING" id="229535.A0A0M8NZU7"/>
<evidence type="ECO:0000313" key="3">
    <source>
        <dbReference type="Proteomes" id="UP000037696"/>
    </source>
</evidence>
<dbReference type="EMBL" id="LHQQ01000255">
    <property type="protein sequence ID" value="KOS38384.1"/>
    <property type="molecule type" value="Genomic_DNA"/>
</dbReference>
<comment type="caution">
    <text evidence="2">The sequence shown here is derived from an EMBL/GenBank/DDBJ whole genome shotgun (WGS) entry which is preliminary data.</text>
</comment>
<dbReference type="Proteomes" id="UP000037696">
    <property type="component" value="Unassembled WGS sequence"/>
</dbReference>
<protein>
    <submittedName>
        <fullName evidence="2">Uncharacterized protein</fullName>
    </submittedName>
</protein>